<protein>
    <recommendedName>
        <fullName evidence="2">Immunoglobulin-like fold</fullName>
    </recommendedName>
</protein>
<dbReference type="Gene3D" id="2.60.40.10">
    <property type="entry name" value="Immunoglobulins"/>
    <property type="match status" value="2"/>
</dbReference>
<reference evidence="1" key="1">
    <citation type="submission" date="2017-04" db="EMBL/GenBank/DDBJ databases">
        <title>Population genomics of picophytoplankton unveils novel chromosome hypervariability.</title>
        <authorList>
            <consortium name="DOE Joint Genome Institute"/>
            <person name="Blanc-Mathieu R."/>
            <person name="Krasovec M."/>
            <person name="Hebrard M."/>
            <person name="Yau S."/>
            <person name="Desgranges E."/>
            <person name="Martin J."/>
            <person name="Schackwitz W."/>
            <person name="Kuo A."/>
            <person name="Salin G."/>
            <person name="Donnadieu C."/>
            <person name="Desdevises Y."/>
            <person name="Sanchez-Ferandin S."/>
            <person name="Moreau H."/>
            <person name="Rivals E."/>
            <person name="Grigoriev I.V."/>
            <person name="Grimsley N."/>
            <person name="Eyre-Walker A."/>
            <person name="Piganeau G."/>
        </authorList>
    </citation>
    <scope>NUCLEOTIDE SEQUENCE [LARGE SCALE GENOMIC DNA]</scope>
    <source>
        <strain evidence="1">RCC 1115</strain>
    </source>
</reference>
<dbReference type="EMBL" id="KZ155776">
    <property type="protein sequence ID" value="OUS48189.1"/>
    <property type="molecule type" value="Genomic_DNA"/>
</dbReference>
<evidence type="ECO:0000313" key="1">
    <source>
        <dbReference type="EMBL" id="OUS48189.1"/>
    </source>
</evidence>
<organism evidence="1">
    <name type="scientific">Ostreococcus tauri</name>
    <name type="common">Marine green alga</name>
    <dbReference type="NCBI Taxonomy" id="70448"/>
    <lineage>
        <taxon>Eukaryota</taxon>
        <taxon>Viridiplantae</taxon>
        <taxon>Chlorophyta</taxon>
        <taxon>Mamiellophyceae</taxon>
        <taxon>Mamiellales</taxon>
        <taxon>Bathycoccaceae</taxon>
        <taxon>Ostreococcus</taxon>
    </lineage>
</organism>
<dbReference type="SUPFAM" id="SSF81296">
    <property type="entry name" value="E set domains"/>
    <property type="match status" value="1"/>
</dbReference>
<evidence type="ECO:0008006" key="2">
    <source>
        <dbReference type="Google" id="ProtNLM"/>
    </source>
</evidence>
<sequence length="559" mass="56525">MAVDVRGGTGLIDVYGLNFAPGTSAAVNATGELKCVFGGSPGWLTEATAVNDATVRCDAPTADEGFVALGLSSNAGVDAILFHELGMSSVVNFVKEFGGVLTRATPRVASQGDVAMLTGRNAVPRDGRADIVGSARECEWRGTSTGSSFEVSYVGMGIPPFAAYGSVAEERAMYSVSADSRVALIERVNLASLAISSLETRAISEDGGVALDIAVAGSLGSMFLDDGAPYVRFGSISVAGSATSAYVVTAIAPAMAPSASTNVWVAGLPSMNSGRSADGVAVEAVGEYYGVVSRVESGVLPVNYSWSVDPLPTGFSRNITCVTMGVGETSTSANGVCASMNQLAGGFVTVMMSYNGRELPLSRPYDSQVVAKVTAMPAPTGVTPARGPAEGGAVTCSFGVDTSGSSLGVVVSSALIACETPHVGTSSSSTQVVVAGSSGAAQNDGPKYAFMANTLVYQHSIVPHLGPTYGGTRVVFTLGNGVAATSMTSCRFGTIVVNGWTPLVSTDADADAGIVCVAPAMPAGAYKLGLGTVRGSVGDSTTSDVTLGTTPYDVYSEYV</sequence>
<gene>
    <name evidence="1" type="ORF">BE221DRAFT_69754</name>
</gene>
<accession>A0A1Y5IF40</accession>
<dbReference type="InterPro" id="IPR014756">
    <property type="entry name" value="Ig_E-set"/>
</dbReference>
<dbReference type="Proteomes" id="UP000195557">
    <property type="component" value="Unassembled WGS sequence"/>
</dbReference>
<dbReference type="AlphaFoldDB" id="A0A1Y5IF40"/>
<name>A0A1Y5IF40_OSTTA</name>
<proteinExistence type="predicted"/>
<dbReference type="InterPro" id="IPR013783">
    <property type="entry name" value="Ig-like_fold"/>
</dbReference>